<reference evidence="1 2" key="1">
    <citation type="submission" date="2021-03" db="EMBL/GenBank/DDBJ databases">
        <title>Sequencing the genomes of 1000 actinobacteria strains.</title>
        <authorList>
            <person name="Klenk H.-P."/>
        </authorList>
    </citation>
    <scope>NUCLEOTIDE SEQUENCE [LARGE SCALE GENOMIC DNA]</scope>
    <source>
        <strain evidence="1 2">DSM 16005</strain>
    </source>
</reference>
<organism evidence="1 2">
    <name type="scientific">Arthrobacter stackebrandtii</name>
    <dbReference type="NCBI Taxonomy" id="272161"/>
    <lineage>
        <taxon>Bacteria</taxon>
        <taxon>Bacillati</taxon>
        <taxon>Actinomycetota</taxon>
        <taxon>Actinomycetes</taxon>
        <taxon>Micrococcales</taxon>
        <taxon>Micrococcaceae</taxon>
        <taxon>Arthrobacter</taxon>
    </lineage>
</organism>
<keyword evidence="2" id="KW-1185">Reference proteome</keyword>
<accession>A0ABS4Z1W4</accession>
<sequence>MCPAARAPALPLAGNGAYPQTMGGSSEAGAWLTVRSVKTR</sequence>
<proteinExistence type="predicted"/>
<evidence type="ECO:0000313" key="1">
    <source>
        <dbReference type="EMBL" id="MBP2415043.1"/>
    </source>
</evidence>
<dbReference type="Proteomes" id="UP000711614">
    <property type="component" value="Unassembled WGS sequence"/>
</dbReference>
<dbReference type="EMBL" id="JAGIOI010000001">
    <property type="protein sequence ID" value="MBP2415043.1"/>
    <property type="molecule type" value="Genomic_DNA"/>
</dbReference>
<protein>
    <submittedName>
        <fullName evidence="1">Uncharacterized protein</fullName>
    </submittedName>
</protein>
<comment type="caution">
    <text evidence="1">The sequence shown here is derived from an EMBL/GenBank/DDBJ whole genome shotgun (WGS) entry which is preliminary data.</text>
</comment>
<name>A0ABS4Z1W4_9MICC</name>
<evidence type="ECO:0000313" key="2">
    <source>
        <dbReference type="Proteomes" id="UP000711614"/>
    </source>
</evidence>
<gene>
    <name evidence="1" type="ORF">JOF48_003842</name>
</gene>